<evidence type="ECO:0000313" key="1">
    <source>
        <dbReference type="EMBL" id="CAE0656498.1"/>
    </source>
</evidence>
<dbReference type="AlphaFoldDB" id="A0A7S3YMR1"/>
<organism evidence="1">
    <name type="scientific">Lotharella globosa</name>
    <dbReference type="NCBI Taxonomy" id="91324"/>
    <lineage>
        <taxon>Eukaryota</taxon>
        <taxon>Sar</taxon>
        <taxon>Rhizaria</taxon>
        <taxon>Cercozoa</taxon>
        <taxon>Chlorarachniophyceae</taxon>
        <taxon>Lotharella</taxon>
    </lineage>
</organism>
<accession>A0A7S3YMR1</accession>
<gene>
    <name evidence="1" type="ORF">LGLO00237_LOCUS8201</name>
</gene>
<sequence length="101" mass="11703">MNTVGRCDNKMRASDARLWYQGTASRMSRLEALKAKMGKLNRGFNRPEPERDVYKSLNKLNSVRLFLFSSRFRPSCFVFTTAVCSFLWFKSILPDNLSILV</sequence>
<reference evidence="1" key="1">
    <citation type="submission" date="2021-01" db="EMBL/GenBank/DDBJ databases">
        <authorList>
            <person name="Corre E."/>
            <person name="Pelletier E."/>
            <person name="Niang G."/>
            <person name="Scheremetjew M."/>
            <person name="Finn R."/>
            <person name="Kale V."/>
            <person name="Holt S."/>
            <person name="Cochrane G."/>
            <person name="Meng A."/>
            <person name="Brown T."/>
            <person name="Cohen L."/>
        </authorList>
    </citation>
    <scope>NUCLEOTIDE SEQUENCE</scope>
    <source>
        <strain evidence="1">CCCM811</strain>
    </source>
</reference>
<name>A0A7S3YMR1_9EUKA</name>
<protein>
    <submittedName>
        <fullName evidence="1">Uncharacterized protein</fullName>
    </submittedName>
</protein>
<dbReference type="EMBL" id="HBIV01010954">
    <property type="protein sequence ID" value="CAE0656498.1"/>
    <property type="molecule type" value="Transcribed_RNA"/>
</dbReference>
<proteinExistence type="predicted"/>